<dbReference type="EMBL" id="CP058998">
    <property type="protein sequence ID" value="QLJ52268.1"/>
    <property type="molecule type" value="Genomic_DNA"/>
</dbReference>
<reference evidence="3" key="1">
    <citation type="submission" date="2020-07" db="EMBL/GenBank/DDBJ databases">
        <title>Metabolic diversity and evolutionary history of the archaeal phylum ###Micrarchaeota### uncovered from a freshwater lake metagenome.</title>
        <authorList>
            <person name="Kadnikov V.V."/>
            <person name="Savvichev A.S."/>
            <person name="Mardanov A.V."/>
            <person name="Beletsky A.V."/>
            <person name="Chupakov A.V."/>
            <person name="Kokryatskaya N.M."/>
            <person name="Pimenov N.V."/>
            <person name="Ravin N.V."/>
        </authorList>
    </citation>
    <scope>NUCLEOTIDE SEQUENCE [LARGE SCALE GENOMIC DNA]</scope>
</reference>
<dbReference type="Proteomes" id="UP000510821">
    <property type="component" value="Chromosome"/>
</dbReference>
<feature type="transmembrane region" description="Helical" evidence="1">
    <location>
        <begin position="381"/>
        <end position="414"/>
    </location>
</feature>
<evidence type="ECO:0000256" key="1">
    <source>
        <dbReference type="SAM" id="Phobius"/>
    </source>
</evidence>
<feature type="transmembrane region" description="Helical" evidence="1">
    <location>
        <begin position="167"/>
        <end position="186"/>
    </location>
</feature>
<evidence type="ECO:0000313" key="2">
    <source>
        <dbReference type="EMBL" id="QLJ52268.1"/>
    </source>
</evidence>
<evidence type="ECO:0000313" key="3">
    <source>
        <dbReference type="Proteomes" id="UP000510821"/>
    </source>
</evidence>
<feature type="transmembrane region" description="Helical" evidence="1">
    <location>
        <begin position="42"/>
        <end position="70"/>
    </location>
</feature>
<gene>
    <name evidence="2" type="ORF">Sv326_0093</name>
</gene>
<keyword evidence="1" id="KW-0472">Membrane</keyword>
<feature type="transmembrane region" description="Helical" evidence="1">
    <location>
        <begin position="426"/>
        <end position="445"/>
    </location>
</feature>
<dbReference type="KEGG" id="flt:Sv326_0093"/>
<evidence type="ECO:0008006" key="4">
    <source>
        <dbReference type="Google" id="ProtNLM"/>
    </source>
</evidence>
<feature type="transmembrane region" description="Helical" evidence="1">
    <location>
        <begin position="451"/>
        <end position="472"/>
    </location>
</feature>
<feature type="transmembrane region" description="Helical" evidence="1">
    <location>
        <begin position="322"/>
        <end position="338"/>
    </location>
</feature>
<organism evidence="2 3">
    <name type="scientific">Fermentimicrarchaeum limneticum</name>
    <dbReference type="NCBI Taxonomy" id="2795018"/>
    <lineage>
        <taxon>Archaea</taxon>
        <taxon>Candidatus Micrarchaeota</taxon>
        <taxon>Candidatus Fermentimicrarchaeales</taxon>
        <taxon>Candidatus Fermentimicrarchaeaceae</taxon>
        <taxon>Candidatus Fermentimicrarchaeum</taxon>
    </lineage>
</organism>
<proteinExistence type="predicted"/>
<sequence length="601" mass="68624">MLWIVFLALVFAFGLSVSQRFFRKESVFAAFPVGVMFTTWAVFLLSFIFGFNITSIAVSSILLLACTLLLGIKQVQFDKHQLIVFIISLAFFAFLNHLMVWNFDSRGNALSAVVVDVNYHSAIISPMGWGDNFPPLYPYLPDSKLTYHFLFDFFSAILLKLGSGLPMAMQVPNAIVGASFVTLLYVMLRKLNLGRKTAMLAVFLILFNGSFGFIEFFKDLSSIPQGELVPSLLKMGVASVWMPERGYIMANTITEFTLNQRMFMMGIAVFAIVVILLLDSIEKNYTFAALVAGLSPLFHIYSFAAIMFFSLPLALLNRKKEFLFFFLIVVLLAVPQIMQMGEPRTEGYIQFRPGWVGEPQSNWFSEKQDVFGVWLKNFSPYIVLAALGMLFAGMPLQLMTAFAFIMFILVNLFVTQPLMQDNRKWLLFVLILFSASSAVFIAWVARRFRKAGWVVATLLVLILTLGGIQTVVEWAENYNQVMFYNDELHVCEFIRDNTEPDAVIISNMHRDCVNNWGGRRTFLRVDYESETWYKGHGLNTASMEEDMRRMLWGDCELIRKNGVGYILIDSRNGDFTPRSSFIGRMERMYENSTFSLYRVRC</sequence>
<protein>
    <recommendedName>
        <fullName evidence="4">Glycosyltransferase RgtA/B/C/D-like domain-containing protein</fullName>
    </recommendedName>
</protein>
<keyword evidence="1" id="KW-0812">Transmembrane</keyword>
<dbReference type="AlphaFoldDB" id="A0A7D5XL31"/>
<feature type="transmembrane region" description="Helical" evidence="1">
    <location>
        <begin position="198"/>
        <end position="217"/>
    </location>
</feature>
<feature type="transmembrane region" description="Helical" evidence="1">
    <location>
        <begin position="82"/>
        <end position="101"/>
    </location>
</feature>
<accession>A0A7D5XL31</accession>
<name>A0A7D5XL31_FERL1</name>
<feature type="transmembrane region" description="Helical" evidence="1">
    <location>
        <begin position="287"/>
        <end position="315"/>
    </location>
</feature>
<keyword evidence="1" id="KW-1133">Transmembrane helix</keyword>
<feature type="transmembrane region" description="Helical" evidence="1">
    <location>
        <begin position="262"/>
        <end position="281"/>
    </location>
</feature>